<dbReference type="NCBIfam" id="NF009007">
    <property type="entry name" value="PRK12352.1"/>
    <property type="match status" value="1"/>
</dbReference>
<sequence length="310" mass="33807">MLKIVVALGGNALGNTPNEQKEIVKETAKNLVDLISAGHKLVIVHGNGPQVGMINQAFNIANTYDKKSPLVDFPECGSMSQGYIGYHLQNAIKNEFEKRKMNSNNVITLVTQTKVSKEDSAFKNPTKPIGDFYEKQVALELKEKNNWDMIEDAGRGYRRVVASPKPVDIVEKDVIKYLLEKNVCVISGGGGGIPVIEENNQLQGVASVIDKDFAAAKIAEIIQADKLIILTAVNKVLINYGKENQTSLDSVTLKELEKYIGEHHFAPGSMLPKVQAAMEFVKNSGNQALIGSLTETKSVIEGKSGTIIKK</sequence>
<dbReference type="GO" id="GO:0019546">
    <property type="term" value="P:L-arginine deiminase pathway"/>
    <property type="evidence" value="ECO:0007669"/>
    <property type="project" value="TreeGrafter"/>
</dbReference>
<organism evidence="9 10">
    <name type="scientific">Spiroplasma floricola 23-6</name>
    <dbReference type="NCBI Taxonomy" id="1336749"/>
    <lineage>
        <taxon>Bacteria</taxon>
        <taxon>Bacillati</taxon>
        <taxon>Mycoplasmatota</taxon>
        <taxon>Mollicutes</taxon>
        <taxon>Entomoplasmatales</taxon>
        <taxon>Spiroplasmataceae</taxon>
        <taxon>Spiroplasma</taxon>
    </lineage>
</organism>
<evidence type="ECO:0000256" key="5">
    <source>
        <dbReference type="ARBA" id="ARBA00048467"/>
    </source>
</evidence>
<evidence type="ECO:0000313" key="10">
    <source>
        <dbReference type="Proteomes" id="UP000231823"/>
    </source>
</evidence>
<dbReference type="FunFam" id="3.40.1160.10:FF:000007">
    <property type="entry name" value="Carbamate kinase"/>
    <property type="match status" value="1"/>
</dbReference>
<proteinExistence type="inferred from homology"/>
<gene>
    <name evidence="9" type="primary">arcC</name>
    <name evidence="9" type="ORF">SFLOR_v1c04770</name>
</gene>
<evidence type="ECO:0000256" key="7">
    <source>
        <dbReference type="PIRNR" id="PIRNR000723"/>
    </source>
</evidence>
<dbReference type="SUPFAM" id="SSF53633">
    <property type="entry name" value="Carbamate kinase-like"/>
    <property type="match status" value="1"/>
</dbReference>
<dbReference type="PANTHER" id="PTHR30409">
    <property type="entry name" value="CARBAMATE KINASE"/>
    <property type="match status" value="1"/>
</dbReference>
<dbReference type="GO" id="GO:0008804">
    <property type="term" value="F:carbamate kinase activity"/>
    <property type="evidence" value="ECO:0007669"/>
    <property type="project" value="UniProtKB-UniRule"/>
</dbReference>
<dbReference type="AlphaFoldDB" id="A0A2K8SDJ6"/>
<dbReference type="RefSeq" id="WP_100916518.1">
    <property type="nucleotide sequence ID" value="NZ_CP025057.1"/>
</dbReference>
<comment type="catalytic activity">
    <reaction evidence="5">
        <text>hydrogencarbonate + NH4(+) + ATP = carbamoyl phosphate + ADP + H2O + H(+)</text>
        <dbReference type="Rhea" id="RHEA:10152"/>
        <dbReference type="ChEBI" id="CHEBI:15377"/>
        <dbReference type="ChEBI" id="CHEBI:15378"/>
        <dbReference type="ChEBI" id="CHEBI:17544"/>
        <dbReference type="ChEBI" id="CHEBI:28938"/>
        <dbReference type="ChEBI" id="CHEBI:30616"/>
        <dbReference type="ChEBI" id="CHEBI:58228"/>
        <dbReference type="ChEBI" id="CHEBI:456216"/>
        <dbReference type="EC" id="2.7.2.2"/>
    </reaction>
</comment>
<dbReference type="Proteomes" id="UP000231823">
    <property type="component" value="Chromosome"/>
</dbReference>
<dbReference type="Pfam" id="PF00696">
    <property type="entry name" value="AA_kinase"/>
    <property type="match status" value="1"/>
</dbReference>
<dbReference type="InterPro" id="IPR036393">
    <property type="entry name" value="AceGlu_kinase-like_sf"/>
</dbReference>
<evidence type="ECO:0000313" key="9">
    <source>
        <dbReference type="EMBL" id="AUB31529.1"/>
    </source>
</evidence>
<dbReference type="Gene3D" id="3.40.1160.10">
    <property type="entry name" value="Acetylglutamate kinase-like"/>
    <property type="match status" value="1"/>
</dbReference>
<evidence type="ECO:0000259" key="8">
    <source>
        <dbReference type="Pfam" id="PF00696"/>
    </source>
</evidence>
<dbReference type="PANTHER" id="PTHR30409:SF1">
    <property type="entry name" value="CARBAMATE KINASE-RELATED"/>
    <property type="match status" value="1"/>
</dbReference>
<dbReference type="NCBIfam" id="TIGR00746">
    <property type="entry name" value="arcC"/>
    <property type="match status" value="1"/>
</dbReference>
<keyword evidence="4 7" id="KW-0418">Kinase</keyword>
<dbReference type="KEGG" id="sfz:SFLOR_v1c04770"/>
<keyword evidence="10" id="KW-1185">Reference proteome</keyword>
<keyword evidence="3 7" id="KW-0808">Transferase</keyword>
<evidence type="ECO:0000256" key="3">
    <source>
        <dbReference type="ARBA" id="ARBA00022679"/>
    </source>
</evidence>
<evidence type="ECO:0000256" key="1">
    <source>
        <dbReference type="ARBA" id="ARBA00011066"/>
    </source>
</evidence>
<dbReference type="InterPro" id="IPR001048">
    <property type="entry name" value="Asp/Glu/Uridylate_kinase"/>
</dbReference>
<evidence type="ECO:0000256" key="4">
    <source>
        <dbReference type="ARBA" id="ARBA00022777"/>
    </source>
</evidence>
<dbReference type="CDD" id="cd04235">
    <property type="entry name" value="AAK_CK"/>
    <property type="match status" value="1"/>
</dbReference>
<accession>A0A2K8SDJ6</accession>
<dbReference type="GO" id="GO:0005829">
    <property type="term" value="C:cytosol"/>
    <property type="evidence" value="ECO:0007669"/>
    <property type="project" value="TreeGrafter"/>
</dbReference>
<protein>
    <recommendedName>
        <fullName evidence="2 6">Carbamate kinase</fullName>
    </recommendedName>
</protein>
<name>A0A2K8SDJ6_9MOLU</name>
<reference evidence="9 10" key="1">
    <citation type="submission" date="2017-12" db="EMBL/GenBank/DDBJ databases">
        <title>Complete genome sequence of Spiroplasma floricola 23-6 (ATCC 29989).</title>
        <authorList>
            <person name="Tsai Y.-M."/>
            <person name="Wu P.-S."/>
            <person name="Lo W.-S."/>
            <person name="Kuo C.-H."/>
        </authorList>
    </citation>
    <scope>NUCLEOTIDE SEQUENCE [LARGE SCALE GENOMIC DNA]</scope>
    <source>
        <strain evidence="9 10">23-6</strain>
    </source>
</reference>
<feature type="domain" description="Aspartate/glutamate/uridylate kinase" evidence="8">
    <location>
        <begin position="3"/>
        <end position="291"/>
    </location>
</feature>
<dbReference type="OrthoDB" id="9766717at2"/>
<dbReference type="EMBL" id="CP025057">
    <property type="protein sequence ID" value="AUB31529.1"/>
    <property type="molecule type" value="Genomic_DNA"/>
</dbReference>
<evidence type="ECO:0000256" key="6">
    <source>
        <dbReference type="NCBIfam" id="TIGR00746"/>
    </source>
</evidence>
<dbReference type="PRINTS" id="PR01469">
    <property type="entry name" value="CARBMTKINASE"/>
</dbReference>
<dbReference type="InterPro" id="IPR003964">
    <property type="entry name" value="Carb_kinase"/>
</dbReference>
<dbReference type="PIRSF" id="PIRSF000723">
    <property type="entry name" value="Carbamate_kin"/>
    <property type="match status" value="1"/>
</dbReference>
<comment type="similarity">
    <text evidence="1 7">Belongs to the carbamate kinase family.</text>
</comment>
<evidence type="ECO:0000256" key="2">
    <source>
        <dbReference type="ARBA" id="ARBA00013070"/>
    </source>
</evidence>